<accession>A0A372NXM2</accession>
<evidence type="ECO:0000313" key="3">
    <source>
        <dbReference type="Proteomes" id="UP000264217"/>
    </source>
</evidence>
<protein>
    <submittedName>
        <fullName evidence="2">Type IX secretion system membrane protein PorP/SprF</fullName>
    </submittedName>
</protein>
<dbReference type="OrthoDB" id="1493187at2"/>
<proteinExistence type="predicted"/>
<dbReference type="Proteomes" id="UP000264217">
    <property type="component" value="Unassembled WGS sequence"/>
</dbReference>
<dbReference type="EMBL" id="QWDC01000001">
    <property type="protein sequence ID" value="RFZ94860.1"/>
    <property type="molecule type" value="Genomic_DNA"/>
</dbReference>
<organism evidence="2 3">
    <name type="scientific">Mucilaginibacter conchicola</name>
    <dbReference type="NCBI Taxonomy" id="2303333"/>
    <lineage>
        <taxon>Bacteria</taxon>
        <taxon>Pseudomonadati</taxon>
        <taxon>Bacteroidota</taxon>
        <taxon>Sphingobacteriia</taxon>
        <taxon>Sphingobacteriales</taxon>
        <taxon>Sphingobacteriaceae</taxon>
        <taxon>Mucilaginibacter</taxon>
    </lineage>
</organism>
<reference evidence="2 3" key="1">
    <citation type="submission" date="2018-08" db="EMBL/GenBank/DDBJ databases">
        <title>Mucilaginibacter sp. MYSH2.</title>
        <authorList>
            <person name="Seo T."/>
        </authorList>
    </citation>
    <scope>NUCLEOTIDE SEQUENCE [LARGE SCALE GENOMIC DNA]</scope>
    <source>
        <strain evidence="2 3">MYSH2</strain>
    </source>
</reference>
<gene>
    <name evidence="2" type="ORF">D0C36_04820</name>
</gene>
<sequence>MLKKLIVLLVMALAAVNCEAQYTTKFNQYLFNQLYINPAYAGYKNDLSVSSIYRSQWTGIDGAPKTIALAADGMFDNKNVGIGLTLQSDRVGAQNFTAVYGNYAYKIKLSDFNDSKISFGLGFGLIQSGINGSKLVPGQENDNVVPVGDQSNILPDARFGFLYSNEHLFFGASVDNLLANFFYKANGNFLSTFIPKPNEYLTAGALLVINEDMKFKPSILLRDGPENPTNIDFNTAVILKDRIGFGFTYRTDVNLYNKAITHRDFQRSNAMVAYTSFSINGNISIGYAFDYSLSKIDNASYGSHQLSIGFHLQRASNLNDSNLSTF</sequence>
<keyword evidence="3" id="KW-1185">Reference proteome</keyword>
<evidence type="ECO:0000256" key="1">
    <source>
        <dbReference type="SAM" id="SignalP"/>
    </source>
</evidence>
<feature type="chain" id="PRO_5016588537" evidence="1">
    <location>
        <begin position="21"/>
        <end position="326"/>
    </location>
</feature>
<dbReference type="Pfam" id="PF11751">
    <property type="entry name" value="PorP_SprF"/>
    <property type="match status" value="1"/>
</dbReference>
<dbReference type="AlphaFoldDB" id="A0A372NXM2"/>
<dbReference type="RefSeq" id="WP_117390418.1">
    <property type="nucleotide sequence ID" value="NZ_QWDC01000001.1"/>
</dbReference>
<feature type="signal peptide" evidence="1">
    <location>
        <begin position="1"/>
        <end position="20"/>
    </location>
</feature>
<name>A0A372NXM2_9SPHI</name>
<evidence type="ECO:0000313" key="2">
    <source>
        <dbReference type="EMBL" id="RFZ94860.1"/>
    </source>
</evidence>
<keyword evidence="1" id="KW-0732">Signal</keyword>
<comment type="caution">
    <text evidence="2">The sequence shown here is derived from an EMBL/GenBank/DDBJ whole genome shotgun (WGS) entry which is preliminary data.</text>
</comment>
<dbReference type="InterPro" id="IPR019861">
    <property type="entry name" value="PorP/SprF_Bacteroidetes"/>
</dbReference>
<dbReference type="NCBIfam" id="TIGR03519">
    <property type="entry name" value="T9SS_PorP_fam"/>
    <property type="match status" value="1"/>
</dbReference>